<comment type="subcellular location">
    <subcellularLocation>
        <location evidence="1 8">Cell membrane</location>
        <topology evidence="1 8">Multi-pass membrane protein</topology>
    </subcellularLocation>
</comment>
<evidence type="ECO:0000256" key="4">
    <source>
        <dbReference type="ARBA" id="ARBA00022989"/>
    </source>
</evidence>
<evidence type="ECO:0000256" key="2">
    <source>
        <dbReference type="ARBA" id="ARBA00022475"/>
    </source>
</evidence>
<dbReference type="GO" id="GO:0007165">
    <property type="term" value="P:signal transduction"/>
    <property type="evidence" value="ECO:0007669"/>
    <property type="project" value="UniProtKB-KW"/>
</dbReference>
<feature type="transmembrane region" description="Helical" evidence="8">
    <location>
        <begin position="249"/>
        <end position="269"/>
    </location>
</feature>
<dbReference type="Pfam" id="PF08395">
    <property type="entry name" value="7tm_7"/>
    <property type="match status" value="1"/>
</dbReference>
<name>D6X4M1_TRICA</name>
<feature type="transmembrane region" description="Helical" evidence="8">
    <location>
        <begin position="153"/>
        <end position="174"/>
    </location>
</feature>
<proteinExistence type="inferred from homology"/>
<evidence type="ECO:0000256" key="5">
    <source>
        <dbReference type="ARBA" id="ARBA00023136"/>
    </source>
</evidence>
<evidence type="ECO:0000256" key="7">
    <source>
        <dbReference type="ARBA" id="ARBA00023224"/>
    </source>
</evidence>
<keyword evidence="5 8" id="KW-0472">Membrane</keyword>
<gene>
    <name evidence="9" type="primary">TcGr95</name>
    <name evidence="9" type="ORF">TcasGA2_TC030188</name>
</gene>
<evidence type="ECO:0000313" key="10">
    <source>
        <dbReference type="Proteomes" id="UP000007266"/>
    </source>
</evidence>
<dbReference type="GO" id="GO:0043025">
    <property type="term" value="C:neuronal cell body"/>
    <property type="evidence" value="ECO:0000318"/>
    <property type="project" value="GO_Central"/>
</dbReference>
<dbReference type="PhylomeDB" id="D6X4M1"/>
<feature type="transmembrane region" description="Helical" evidence="8">
    <location>
        <begin position="122"/>
        <end position="146"/>
    </location>
</feature>
<protein>
    <recommendedName>
        <fullName evidence="8">Gustatory receptor</fullName>
    </recommendedName>
</protein>
<feature type="transmembrane region" description="Helical" evidence="8">
    <location>
        <begin position="328"/>
        <end position="346"/>
    </location>
</feature>
<keyword evidence="4 8" id="KW-1133">Transmembrane helix</keyword>
<dbReference type="InterPro" id="IPR013604">
    <property type="entry name" value="7TM_chemorcpt"/>
</dbReference>
<feature type="transmembrane region" description="Helical" evidence="8">
    <location>
        <begin position="65"/>
        <end position="89"/>
    </location>
</feature>
<dbReference type="PANTHER" id="PTHR21143">
    <property type="entry name" value="INVERTEBRATE GUSTATORY RECEPTOR"/>
    <property type="match status" value="1"/>
</dbReference>
<comment type="similarity">
    <text evidence="8">Belongs to the insect chemoreceptor superfamily. Gustatory receptor (GR) family.</text>
</comment>
<sequence length="351" mass="40412">MAPKSQYVLYSLCKFLTIIPFRPTTPLASTSHKIYCSFVVLTSTVLTIVTFLNNKWYSQFHHIKMSVLILIQLNLSTFNLITTLSGVLWKREKWHKLLNDLNTMTNRNGQSGRSATIATTSIIVSAVILVWIMYFWANYFGVVYYLKKYNVAYFHFFLMFAYSTVLSWILSIILVEYSNLNRTVCKELQLGQSIEQMFCFLKDTVDTFNDIFGWPMALIISFTTLYLVNNLDYMFLATASLPGSIFYRLLADAAMVLLIFTSTVFLIFMCDSVVQEAEKLQASVQKIRRIRPNLTAKEDQDLEKLCGVIIENFPQFSVARFFNIGRGTVLNILSTVTTFFIIMIQLDTKNN</sequence>
<keyword evidence="2 8" id="KW-1003">Cell membrane</keyword>
<feature type="transmembrane region" description="Helical" evidence="8">
    <location>
        <begin position="211"/>
        <end position="228"/>
    </location>
</feature>
<organism evidence="9 10">
    <name type="scientific">Tribolium castaneum</name>
    <name type="common">Red flour beetle</name>
    <dbReference type="NCBI Taxonomy" id="7070"/>
    <lineage>
        <taxon>Eukaryota</taxon>
        <taxon>Metazoa</taxon>
        <taxon>Ecdysozoa</taxon>
        <taxon>Arthropoda</taxon>
        <taxon>Hexapoda</taxon>
        <taxon>Insecta</taxon>
        <taxon>Pterygota</taxon>
        <taxon>Neoptera</taxon>
        <taxon>Endopterygota</taxon>
        <taxon>Coleoptera</taxon>
        <taxon>Polyphaga</taxon>
        <taxon>Cucujiformia</taxon>
        <taxon>Tenebrionidae</taxon>
        <taxon>Tenebrionidae incertae sedis</taxon>
        <taxon>Tribolium</taxon>
    </lineage>
</organism>
<dbReference type="AlphaFoldDB" id="D6X4M1"/>
<accession>D6X4M1</accession>
<dbReference type="PANTHER" id="PTHR21143:SF104">
    <property type="entry name" value="GUSTATORY RECEPTOR 8A-RELATED"/>
    <property type="match status" value="1"/>
</dbReference>
<keyword evidence="3 8" id="KW-0812">Transmembrane</keyword>
<reference evidence="9 10" key="2">
    <citation type="journal article" date="2010" name="Nucleic Acids Res.">
        <title>BeetleBase in 2010: revisions to provide comprehensive genomic information for Tribolium castaneum.</title>
        <authorList>
            <person name="Kim H.S."/>
            <person name="Murphy T."/>
            <person name="Xia J."/>
            <person name="Caragea D."/>
            <person name="Park Y."/>
            <person name="Beeman R.W."/>
            <person name="Lorenzen M.D."/>
            <person name="Butcher S."/>
            <person name="Manak J.R."/>
            <person name="Brown S.J."/>
        </authorList>
    </citation>
    <scope>GENOME REANNOTATION</scope>
    <source>
        <strain evidence="9 10">Georgia GA2</strain>
    </source>
</reference>
<evidence type="ECO:0000256" key="1">
    <source>
        <dbReference type="ARBA" id="ARBA00004651"/>
    </source>
</evidence>
<dbReference type="GO" id="GO:0007635">
    <property type="term" value="P:chemosensory behavior"/>
    <property type="evidence" value="ECO:0000318"/>
    <property type="project" value="GO_Central"/>
</dbReference>
<comment type="function">
    <text evidence="8">Gustatory receptor which mediates acceptance or avoidance behavior, depending on its substrates.</text>
</comment>
<feature type="transmembrane region" description="Helical" evidence="8">
    <location>
        <begin position="32"/>
        <end position="53"/>
    </location>
</feature>
<keyword evidence="10" id="KW-1185">Reference proteome</keyword>
<dbReference type="EMBL" id="KQ971380">
    <property type="protein sequence ID" value="EEZ97765.1"/>
    <property type="molecule type" value="Genomic_DNA"/>
</dbReference>
<dbReference type="GO" id="GO:0030425">
    <property type="term" value="C:dendrite"/>
    <property type="evidence" value="ECO:0000318"/>
    <property type="project" value="GO_Central"/>
</dbReference>
<reference evidence="9 10" key="1">
    <citation type="journal article" date="2008" name="Nature">
        <title>The genome of the model beetle and pest Tribolium castaneum.</title>
        <authorList>
            <consortium name="Tribolium Genome Sequencing Consortium"/>
            <person name="Richards S."/>
            <person name="Gibbs R.A."/>
            <person name="Weinstock G.M."/>
            <person name="Brown S.J."/>
            <person name="Denell R."/>
            <person name="Beeman R.W."/>
            <person name="Gibbs R."/>
            <person name="Beeman R.W."/>
            <person name="Brown S.J."/>
            <person name="Bucher G."/>
            <person name="Friedrich M."/>
            <person name="Grimmelikhuijzen C.J."/>
            <person name="Klingler M."/>
            <person name="Lorenzen M."/>
            <person name="Richards S."/>
            <person name="Roth S."/>
            <person name="Schroder R."/>
            <person name="Tautz D."/>
            <person name="Zdobnov E.M."/>
            <person name="Muzny D."/>
            <person name="Gibbs R.A."/>
            <person name="Weinstock G.M."/>
            <person name="Attaway T."/>
            <person name="Bell S."/>
            <person name="Buhay C.J."/>
            <person name="Chandrabose M.N."/>
            <person name="Chavez D."/>
            <person name="Clerk-Blankenburg K.P."/>
            <person name="Cree A."/>
            <person name="Dao M."/>
            <person name="Davis C."/>
            <person name="Chacko J."/>
            <person name="Dinh H."/>
            <person name="Dugan-Rocha S."/>
            <person name="Fowler G."/>
            <person name="Garner T.T."/>
            <person name="Garnes J."/>
            <person name="Gnirke A."/>
            <person name="Hawes A."/>
            <person name="Hernandez J."/>
            <person name="Hines S."/>
            <person name="Holder M."/>
            <person name="Hume J."/>
            <person name="Jhangiani S.N."/>
            <person name="Joshi V."/>
            <person name="Khan Z.M."/>
            <person name="Jackson L."/>
            <person name="Kovar C."/>
            <person name="Kowis A."/>
            <person name="Lee S."/>
            <person name="Lewis L.R."/>
            <person name="Margolis J."/>
            <person name="Morgan M."/>
            <person name="Nazareth L.V."/>
            <person name="Nguyen N."/>
            <person name="Okwuonu G."/>
            <person name="Parker D."/>
            <person name="Richards S."/>
            <person name="Ruiz S.J."/>
            <person name="Santibanez J."/>
            <person name="Savard J."/>
            <person name="Scherer S.E."/>
            <person name="Schneider B."/>
            <person name="Sodergren E."/>
            <person name="Tautz D."/>
            <person name="Vattahil S."/>
            <person name="Villasana D."/>
            <person name="White C.S."/>
            <person name="Wright R."/>
            <person name="Park Y."/>
            <person name="Beeman R.W."/>
            <person name="Lord J."/>
            <person name="Oppert B."/>
            <person name="Lorenzen M."/>
            <person name="Brown S."/>
            <person name="Wang L."/>
            <person name="Savard J."/>
            <person name="Tautz D."/>
            <person name="Richards S."/>
            <person name="Weinstock G."/>
            <person name="Gibbs R.A."/>
            <person name="Liu Y."/>
            <person name="Worley K."/>
            <person name="Weinstock G."/>
            <person name="Elsik C.G."/>
            <person name="Reese J.T."/>
            <person name="Elhaik E."/>
            <person name="Landan G."/>
            <person name="Graur D."/>
            <person name="Arensburger P."/>
            <person name="Atkinson P."/>
            <person name="Beeman R.W."/>
            <person name="Beidler J."/>
            <person name="Brown S.J."/>
            <person name="Demuth J.P."/>
            <person name="Drury D.W."/>
            <person name="Du Y.Z."/>
            <person name="Fujiwara H."/>
            <person name="Lorenzen M."/>
            <person name="Maselli V."/>
            <person name="Osanai M."/>
            <person name="Park Y."/>
            <person name="Robertson H.M."/>
            <person name="Tu Z."/>
            <person name="Wang J.J."/>
            <person name="Wang S."/>
            <person name="Richards S."/>
            <person name="Song H."/>
            <person name="Zhang L."/>
            <person name="Sodergren E."/>
            <person name="Werner D."/>
            <person name="Stanke M."/>
            <person name="Morgenstern B."/>
            <person name="Solovyev V."/>
            <person name="Kosarev P."/>
            <person name="Brown G."/>
            <person name="Chen H.C."/>
            <person name="Ermolaeva O."/>
            <person name="Hlavina W."/>
            <person name="Kapustin Y."/>
            <person name="Kiryutin B."/>
            <person name="Kitts P."/>
            <person name="Maglott D."/>
            <person name="Pruitt K."/>
            <person name="Sapojnikov V."/>
            <person name="Souvorov A."/>
            <person name="Mackey A.J."/>
            <person name="Waterhouse R.M."/>
            <person name="Wyder S."/>
            <person name="Zdobnov E.M."/>
            <person name="Zdobnov E.M."/>
            <person name="Wyder S."/>
            <person name="Kriventseva E.V."/>
            <person name="Kadowaki T."/>
            <person name="Bork P."/>
            <person name="Aranda M."/>
            <person name="Bao R."/>
            <person name="Beermann A."/>
            <person name="Berns N."/>
            <person name="Bolognesi R."/>
            <person name="Bonneton F."/>
            <person name="Bopp D."/>
            <person name="Brown S.J."/>
            <person name="Bucher G."/>
            <person name="Butts T."/>
            <person name="Chaumot A."/>
            <person name="Denell R.E."/>
            <person name="Ferrier D.E."/>
            <person name="Friedrich M."/>
            <person name="Gordon C.M."/>
            <person name="Jindra M."/>
            <person name="Klingler M."/>
            <person name="Lan Q."/>
            <person name="Lattorff H.M."/>
            <person name="Laudet V."/>
            <person name="von Levetsow C."/>
            <person name="Liu Z."/>
            <person name="Lutz R."/>
            <person name="Lynch J.A."/>
            <person name="da Fonseca R.N."/>
            <person name="Posnien N."/>
            <person name="Reuter R."/>
            <person name="Roth S."/>
            <person name="Savard J."/>
            <person name="Schinko J.B."/>
            <person name="Schmitt C."/>
            <person name="Schoppmeier M."/>
            <person name="Schroder R."/>
            <person name="Shippy T.D."/>
            <person name="Simonnet F."/>
            <person name="Marques-Souza H."/>
            <person name="Tautz D."/>
            <person name="Tomoyasu Y."/>
            <person name="Trauner J."/>
            <person name="Van der Zee M."/>
            <person name="Vervoort M."/>
            <person name="Wittkopp N."/>
            <person name="Wimmer E.A."/>
            <person name="Yang X."/>
            <person name="Jones A.K."/>
            <person name="Sattelle D.B."/>
            <person name="Ebert P.R."/>
            <person name="Nelson D."/>
            <person name="Scott J.G."/>
            <person name="Beeman R.W."/>
            <person name="Muthukrishnan S."/>
            <person name="Kramer K.J."/>
            <person name="Arakane Y."/>
            <person name="Beeman R.W."/>
            <person name="Zhu Q."/>
            <person name="Hogenkamp D."/>
            <person name="Dixit R."/>
            <person name="Oppert B."/>
            <person name="Jiang H."/>
            <person name="Zou Z."/>
            <person name="Marshall J."/>
            <person name="Elpidina E."/>
            <person name="Vinokurov K."/>
            <person name="Oppert C."/>
            <person name="Zou Z."/>
            <person name="Evans J."/>
            <person name="Lu Z."/>
            <person name="Zhao P."/>
            <person name="Sumathipala N."/>
            <person name="Altincicek B."/>
            <person name="Vilcinskas A."/>
            <person name="Williams M."/>
            <person name="Hultmark D."/>
            <person name="Hetru C."/>
            <person name="Jiang H."/>
            <person name="Grimmelikhuijzen C.J."/>
            <person name="Hauser F."/>
            <person name="Cazzamali G."/>
            <person name="Williamson M."/>
            <person name="Park Y."/>
            <person name="Li B."/>
            <person name="Tanaka Y."/>
            <person name="Predel R."/>
            <person name="Neupert S."/>
            <person name="Schachtner J."/>
            <person name="Verleyen P."/>
            <person name="Raible F."/>
            <person name="Bork P."/>
            <person name="Friedrich M."/>
            <person name="Walden K.K."/>
            <person name="Robertson H.M."/>
            <person name="Angeli S."/>
            <person name="Foret S."/>
            <person name="Bucher G."/>
            <person name="Schuetz S."/>
            <person name="Maleszka R."/>
            <person name="Wimmer E.A."/>
            <person name="Beeman R.W."/>
            <person name="Lorenzen M."/>
            <person name="Tomoyasu Y."/>
            <person name="Miller S.C."/>
            <person name="Grossmann D."/>
            <person name="Bucher G."/>
        </authorList>
    </citation>
    <scope>NUCLEOTIDE SEQUENCE [LARGE SCALE GENOMIC DNA]</scope>
    <source>
        <strain evidence="9 10">Georgia GA2</strain>
    </source>
</reference>
<keyword evidence="7 8" id="KW-0807">Transducer</keyword>
<evidence type="ECO:0000256" key="6">
    <source>
        <dbReference type="ARBA" id="ARBA00023170"/>
    </source>
</evidence>
<dbReference type="GO" id="GO:0030424">
    <property type="term" value="C:axon"/>
    <property type="evidence" value="ECO:0000318"/>
    <property type="project" value="GO_Central"/>
</dbReference>
<keyword evidence="6 8" id="KW-0675">Receptor</keyword>
<evidence type="ECO:0000256" key="8">
    <source>
        <dbReference type="RuleBase" id="RU363108"/>
    </source>
</evidence>
<dbReference type="Proteomes" id="UP000007266">
    <property type="component" value="Linkage group 10"/>
</dbReference>
<evidence type="ECO:0000313" key="9">
    <source>
        <dbReference type="EMBL" id="EEZ97765.1"/>
    </source>
</evidence>
<dbReference type="GO" id="GO:0005886">
    <property type="term" value="C:plasma membrane"/>
    <property type="evidence" value="ECO:0007669"/>
    <property type="project" value="UniProtKB-SubCell"/>
</dbReference>
<dbReference type="HOGENOM" id="CLU_060014_0_0_1"/>
<dbReference type="GO" id="GO:0008049">
    <property type="term" value="P:male courtship behavior"/>
    <property type="evidence" value="ECO:0000318"/>
    <property type="project" value="GO_Central"/>
</dbReference>
<dbReference type="GO" id="GO:0050909">
    <property type="term" value="P:sensory perception of taste"/>
    <property type="evidence" value="ECO:0007669"/>
    <property type="project" value="InterPro"/>
</dbReference>
<evidence type="ECO:0000256" key="3">
    <source>
        <dbReference type="ARBA" id="ARBA00022692"/>
    </source>
</evidence>